<dbReference type="InterPro" id="IPR004722">
    <property type="entry name" value="DHOase"/>
</dbReference>
<evidence type="ECO:0000256" key="3">
    <source>
        <dbReference type="ARBA" id="ARBA00022723"/>
    </source>
</evidence>
<keyword evidence="6" id="KW-0862">Zinc</keyword>
<feature type="binding site" evidence="6">
    <location>
        <position position="159"/>
    </location>
    <ligand>
        <name>Zn(2+)</name>
        <dbReference type="ChEBI" id="CHEBI:29105"/>
        <label>1</label>
    </ligand>
</feature>
<feature type="binding site" evidence="6">
    <location>
        <position position="99"/>
    </location>
    <ligand>
        <name>substrate</name>
    </ligand>
</feature>
<evidence type="ECO:0000256" key="6">
    <source>
        <dbReference type="HAMAP-Rule" id="MF_00220"/>
    </source>
</evidence>
<organism evidence="8 9">
    <name type="scientific">Clavibacter nebraskensis NCPPB 2581</name>
    <dbReference type="NCBI Taxonomy" id="1097677"/>
    <lineage>
        <taxon>Bacteria</taxon>
        <taxon>Bacillati</taxon>
        <taxon>Actinomycetota</taxon>
        <taxon>Actinomycetes</taxon>
        <taxon>Micrococcales</taxon>
        <taxon>Microbacteriaceae</taxon>
        <taxon>Clavibacter</taxon>
    </lineage>
</organism>
<comment type="catalytic activity">
    <reaction evidence="6">
        <text>(S)-dihydroorotate + H2O = N-carbamoyl-L-aspartate + H(+)</text>
        <dbReference type="Rhea" id="RHEA:24296"/>
        <dbReference type="ChEBI" id="CHEBI:15377"/>
        <dbReference type="ChEBI" id="CHEBI:15378"/>
        <dbReference type="ChEBI" id="CHEBI:30864"/>
        <dbReference type="ChEBI" id="CHEBI:32814"/>
        <dbReference type="EC" id="3.5.2.3"/>
    </reaction>
</comment>
<dbReference type="GO" id="GO:0004038">
    <property type="term" value="F:allantoinase activity"/>
    <property type="evidence" value="ECO:0007669"/>
    <property type="project" value="TreeGrafter"/>
</dbReference>
<dbReference type="InterPro" id="IPR011059">
    <property type="entry name" value="Metal-dep_hydrolase_composite"/>
</dbReference>
<dbReference type="EMBL" id="HE614873">
    <property type="protein sequence ID" value="CCE75710.1"/>
    <property type="molecule type" value="Genomic_DNA"/>
</dbReference>
<dbReference type="GO" id="GO:0004151">
    <property type="term" value="F:dihydroorotase activity"/>
    <property type="evidence" value="ECO:0007669"/>
    <property type="project" value="UniProtKB-UniRule"/>
</dbReference>
<keyword evidence="5 6" id="KW-0665">Pyrimidine biosynthesis</keyword>
<dbReference type="NCBIfam" id="TIGR00857">
    <property type="entry name" value="pyrC_multi"/>
    <property type="match status" value="1"/>
</dbReference>
<dbReference type="SUPFAM" id="SSF51556">
    <property type="entry name" value="Metallo-dependent hydrolases"/>
    <property type="match status" value="1"/>
</dbReference>
<dbReference type="GO" id="GO:0008270">
    <property type="term" value="F:zinc ion binding"/>
    <property type="evidence" value="ECO:0007669"/>
    <property type="project" value="UniProtKB-UniRule"/>
</dbReference>
<dbReference type="Gene3D" id="3.20.20.140">
    <property type="entry name" value="Metal-dependent hydrolases"/>
    <property type="match status" value="1"/>
</dbReference>
<feature type="domain" description="Dihydroorotase catalytic" evidence="7">
    <location>
        <begin position="56"/>
        <end position="243"/>
    </location>
</feature>
<evidence type="ECO:0000313" key="8">
    <source>
        <dbReference type="EMBL" id="CCE75710.1"/>
    </source>
</evidence>
<dbReference type="Gene3D" id="2.30.40.10">
    <property type="entry name" value="Urease, subunit C, domain 1"/>
    <property type="match status" value="1"/>
</dbReference>
<dbReference type="InterPro" id="IPR032466">
    <property type="entry name" value="Metal_Hydrolase"/>
</dbReference>
<evidence type="ECO:0000256" key="2">
    <source>
        <dbReference type="ARBA" id="ARBA00010286"/>
    </source>
</evidence>
<feature type="binding site" evidence="6">
    <location>
        <begin position="330"/>
        <end position="331"/>
    </location>
    <ligand>
        <name>substrate</name>
    </ligand>
</feature>
<dbReference type="NCBIfam" id="NF006836">
    <property type="entry name" value="PRK09357.1-1"/>
    <property type="match status" value="1"/>
</dbReference>
<reference evidence="8 9" key="1">
    <citation type="submission" date="2011-11" db="EMBL/GenBank/DDBJ databases">
        <authorList>
            <person name="Gartemann K."/>
        </authorList>
    </citation>
    <scope>NUCLEOTIDE SEQUENCE [LARGE SCALE GENOMIC DNA]</scope>
    <source>
        <strain evidence="9">NCPPB 2581</strain>
    </source>
</reference>
<dbReference type="Pfam" id="PF12890">
    <property type="entry name" value="DHOase"/>
    <property type="match status" value="1"/>
</dbReference>
<dbReference type="PROSITE" id="PS00482">
    <property type="entry name" value="DIHYDROOROTASE_1"/>
    <property type="match status" value="1"/>
</dbReference>
<feature type="binding site" evidence="6">
    <location>
        <position position="285"/>
    </location>
    <ligand>
        <name>substrate</name>
    </ligand>
</feature>
<feature type="binding site" evidence="6">
    <location>
        <position position="65"/>
    </location>
    <ligand>
        <name>Zn(2+)</name>
        <dbReference type="ChEBI" id="CHEBI:29105"/>
        <label>1</label>
    </ligand>
</feature>
<reference evidence="9" key="2">
    <citation type="submission" date="2013-04" db="EMBL/GenBank/DDBJ databases">
        <title>The genome sequence of the maize-pathogen Clavibacter michiganensis subsp. nebraskensis.</title>
        <authorList>
            <person name="Gartemann K.H."/>
            <person name="Blom J."/>
            <person name="Dreiseikelmann B."/>
            <person name="Fluegel M."/>
            <person name="Jaenicke S."/>
            <person name="Linke B."/>
            <person name="Sczcepanowski R."/>
            <person name="Wittmann J."/>
            <person name="Goesmann A."/>
            <person name="Puehler A."/>
            <person name="Eichenlaub R."/>
            <person name="Rueckert C."/>
        </authorList>
    </citation>
    <scope>NUCLEOTIDE SEQUENCE [LARGE SCALE GENOMIC DNA]</scope>
    <source>
        <strain evidence="9">NCPPB 2581</strain>
    </source>
</reference>
<feature type="binding site" evidence="6">
    <location>
        <position position="316"/>
    </location>
    <ligand>
        <name>substrate</name>
    </ligand>
</feature>
<dbReference type="InterPro" id="IPR002195">
    <property type="entry name" value="Dihydroorotase_CS"/>
</dbReference>
<dbReference type="AlphaFoldDB" id="A0AAI8ZIQ4"/>
<dbReference type="InterPro" id="IPR050138">
    <property type="entry name" value="DHOase/Allantoinase_Hydrolase"/>
</dbReference>
<feature type="binding site" evidence="6">
    <location>
        <position position="159"/>
    </location>
    <ligand>
        <name>Zn(2+)</name>
        <dbReference type="ChEBI" id="CHEBI:29105"/>
        <label>2</label>
    </ligand>
</feature>
<dbReference type="GeneID" id="92983550"/>
<evidence type="ECO:0000256" key="5">
    <source>
        <dbReference type="ARBA" id="ARBA00022975"/>
    </source>
</evidence>
<dbReference type="HAMAP" id="MF_00220_B">
    <property type="entry name" value="PyrC_classI_B"/>
    <property type="match status" value="1"/>
</dbReference>
<dbReference type="GO" id="GO:0044205">
    <property type="term" value="P:'de novo' UMP biosynthetic process"/>
    <property type="evidence" value="ECO:0007669"/>
    <property type="project" value="UniProtKB-UniRule"/>
</dbReference>
<dbReference type="GO" id="GO:0005737">
    <property type="term" value="C:cytoplasm"/>
    <property type="evidence" value="ECO:0007669"/>
    <property type="project" value="TreeGrafter"/>
</dbReference>
<dbReference type="KEGG" id="cmc:CMN_01765"/>
<feature type="binding site" evidence="6">
    <location>
        <position position="67"/>
    </location>
    <ligand>
        <name>Zn(2+)</name>
        <dbReference type="ChEBI" id="CHEBI:29105"/>
        <label>1</label>
    </ligand>
</feature>
<evidence type="ECO:0000256" key="1">
    <source>
        <dbReference type="ARBA" id="ARBA00002368"/>
    </source>
</evidence>
<dbReference type="PANTHER" id="PTHR43668:SF2">
    <property type="entry name" value="ALLANTOINASE"/>
    <property type="match status" value="1"/>
</dbReference>
<evidence type="ECO:0000259" key="7">
    <source>
        <dbReference type="Pfam" id="PF12890"/>
    </source>
</evidence>
<accession>A0AAI8ZIQ4</accession>
<comment type="similarity">
    <text evidence="2 6">Belongs to the metallo-dependent hydrolases superfamily. DHOase family. Class I DHOase subfamily.</text>
</comment>
<dbReference type="RefSeq" id="WP_015490454.1">
    <property type="nucleotide sequence ID" value="NC_020891.1"/>
</dbReference>
<name>A0AAI8ZIQ4_9MICO</name>
<feature type="active site" evidence="6">
    <location>
        <position position="312"/>
    </location>
</feature>
<comment type="pathway">
    <text evidence="6">Pyrimidine metabolism; UMP biosynthesis via de novo pathway; (S)-dihydroorotate from bicarbonate: step 3/3.</text>
</comment>
<evidence type="ECO:0000313" key="9">
    <source>
        <dbReference type="Proteomes" id="UP000012170"/>
    </source>
</evidence>
<dbReference type="InterPro" id="IPR024403">
    <property type="entry name" value="DHOase_cat"/>
</dbReference>
<comment type="function">
    <text evidence="1 6">Catalyzes the reversible cyclization of carbamoyl aspartate to dihydroorotate.</text>
</comment>
<proteinExistence type="inferred from homology"/>
<feature type="binding site" evidence="6">
    <location>
        <position position="186"/>
    </location>
    <ligand>
        <name>Zn(2+)</name>
        <dbReference type="ChEBI" id="CHEBI:29105"/>
        <label>2</label>
    </ligand>
</feature>
<evidence type="ECO:0000256" key="4">
    <source>
        <dbReference type="ARBA" id="ARBA00022801"/>
    </source>
</evidence>
<dbReference type="Proteomes" id="UP000012170">
    <property type="component" value="Chromosome"/>
</dbReference>
<feature type="binding site" evidence="6">
    <location>
        <position position="239"/>
    </location>
    <ligand>
        <name>Zn(2+)</name>
        <dbReference type="ChEBI" id="CHEBI:29105"/>
        <label>2</label>
    </ligand>
</feature>
<feature type="binding site" evidence="6">
    <location>
        <begin position="67"/>
        <end position="69"/>
    </location>
    <ligand>
        <name>substrate</name>
    </ligand>
</feature>
<dbReference type="EC" id="3.5.2.3" evidence="6"/>
<sequence length="469" mass="48960">MTQNDTIQGDAHLIRGATLPSGERADILVADGVIREIGPDLTAPAGARVIEADGLVALPGLVDLHVHLREPGYEQSETVLTGSRAAALGGFTAVFAMANTMPVQDTAGVVEQVKALGDAAGYATVRPIGAVSVGLAGESLAEIGAMAASRAAVRVFSDDGKCVADPLLMRRALEYVKAFDGVIAQHAQDPRLTEGATMNEGALSGELGITGWPAVAEESIIARDVLLAEHVGSRLHVCHVSTAGSVDVIRWAKARGVEVTAEVTPHHLLLTEDLVAGYDARYKVNPPLRRREDVEALRAALADGTIDVVATDHAPHPTEAKDCEWDAAAFGMVGLESALSVVQLAMVDTGLLDWQGVARVMSHVPARIGRLAEHGHALAGGSPADITLYDPSASRVFGRDDLGGLSGNSPYLEMTLPGRVVATFHRGYPTVLDGALVDHETVARAAVLRDRRDADARDAASTDAGAGRA</sequence>
<dbReference type="CDD" id="cd01317">
    <property type="entry name" value="DHOase_IIa"/>
    <property type="match status" value="1"/>
</dbReference>
<dbReference type="PROSITE" id="PS00483">
    <property type="entry name" value="DIHYDROOROTASE_2"/>
    <property type="match status" value="1"/>
</dbReference>
<gene>
    <name evidence="6 8" type="primary">pyrC</name>
    <name evidence="8" type="ORF">CMN_01765</name>
</gene>
<dbReference type="GO" id="GO:0006145">
    <property type="term" value="P:purine nucleobase catabolic process"/>
    <property type="evidence" value="ECO:0007669"/>
    <property type="project" value="TreeGrafter"/>
</dbReference>
<comment type="cofactor">
    <cofactor evidence="6">
        <name>Zn(2+)</name>
        <dbReference type="ChEBI" id="CHEBI:29105"/>
    </cofactor>
    <text evidence="6">Binds 2 Zn(2+) ions per subunit.</text>
</comment>
<dbReference type="SUPFAM" id="SSF51338">
    <property type="entry name" value="Composite domain of metallo-dependent hydrolases"/>
    <property type="match status" value="1"/>
</dbReference>
<keyword evidence="3 6" id="KW-0479">Metal-binding</keyword>
<dbReference type="PANTHER" id="PTHR43668">
    <property type="entry name" value="ALLANTOINASE"/>
    <property type="match status" value="1"/>
</dbReference>
<keyword evidence="4 6" id="KW-0378">Hydrolase</keyword>
<protein>
    <recommendedName>
        <fullName evidence="6">Dihydroorotase</fullName>
        <shortName evidence="6">DHOase</shortName>
        <ecNumber evidence="6">3.5.2.3</ecNumber>
    </recommendedName>
</protein>
<feature type="binding site" evidence="6">
    <location>
        <position position="312"/>
    </location>
    <ligand>
        <name>Zn(2+)</name>
        <dbReference type="ChEBI" id="CHEBI:29105"/>
        <label>1</label>
    </ligand>
</feature>